<dbReference type="AlphaFoldDB" id="A0A2I0XDN6"/>
<evidence type="ECO:0000313" key="2">
    <source>
        <dbReference type="EMBL" id="PKU86031.1"/>
    </source>
</evidence>
<name>A0A2I0XDN6_9ASPA</name>
<sequence length="177" mass="20144">MVQQQEGEIHTRAELNGTVKTRRNCIRKKLTVFLYSTRLKSKKLRRRFILTRAEEDSSRKERETSLHDALGSLFDFIRPTTPPVAGILAPELAYRQLAFSPAIRPYNRFFWLPPCTTKPNQTPHAVGFLHSIYNSNLPGHRLSDHQLHPASKSPSRLGSPTLSHAAMPRGEGQSFRC</sequence>
<reference evidence="2 3" key="2">
    <citation type="journal article" date="2017" name="Nature">
        <title>The Apostasia genome and the evolution of orchids.</title>
        <authorList>
            <person name="Zhang G.Q."/>
            <person name="Liu K.W."/>
            <person name="Li Z."/>
            <person name="Lohaus R."/>
            <person name="Hsiao Y.Y."/>
            <person name="Niu S.C."/>
            <person name="Wang J.Y."/>
            <person name="Lin Y.C."/>
            <person name="Xu Q."/>
            <person name="Chen L.J."/>
            <person name="Yoshida K."/>
            <person name="Fujiwara S."/>
            <person name="Wang Z.W."/>
            <person name="Zhang Y.Q."/>
            <person name="Mitsuda N."/>
            <person name="Wang M."/>
            <person name="Liu G.H."/>
            <person name="Pecoraro L."/>
            <person name="Huang H.X."/>
            <person name="Xiao X.J."/>
            <person name="Lin M."/>
            <person name="Wu X.Y."/>
            <person name="Wu W.L."/>
            <person name="Chen Y.Y."/>
            <person name="Chang S.B."/>
            <person name="Sakamoto S."/>
            <person name="Ohme-Takagi M."/>
            <person name="Yagi M."/>
            <person name="Zeng S.J."/>
            <person name="Shen C.Y."/>
            <person name="Yeh C.M."/>
            <person name="Luo Y.B."/>
            <person name="Tsai W.C."/>
            <person name="Van de Peer Y."/>
            <person name="Liu Z.J."/>
        </authorList>
    </citation>
    <scope>NUCLEOTIDE SEQUENCE [LARGE SCALE GENOMIC DNA]</scope>
    <source>
        <tissue evidence="2">The whole plant</tissue>
    </source>
</reference>
<dbReference type="Proteomes" id="UP000233837">
    <property type="component" value="Unassembled WGS sequence"/>
</dbReference>
<reference evidence="2 3" key="1">
    <citation type="journal article" date="2016" name="Sci. Rep.">
        <title>The Dendrobium catenatum Lindl. genome sequence provides insights into polysaccharide synthase, floral development and adaptive evolution.</title>
        <authorList>
            <person name="Zhang G.Q."/>
            <person name="Xu Q."/>
            <person name="Bian C."/>
            <person name="Tsai W.C."/>
            <person name="Yeh C.M."/>
            <person name="Liu K.W."/>
            <person name="Yoshida K."/>
            <person name="Zhang L.S."/>
            <person name="Chang S.B."/>
            <person name="Chen F."/>
            <person name="Shi Y."/>
            <person name="Su Y.Y."/>
            <person name="Zhang Y.Q."/>
            <person name="Chen L.J."/>
            <person name="Yin Y."/>
            <person name="Lin M."/>
            <person name="Huang H."/>
            <person name="Deng H."/>
            <person name="Wang Z.W."/>
            <person name="Zhu S.L."/>
            <person name="Zhao X."/>
            <person name="Deng C."/>
            <person name="Niu S.C."/>
            <person name="Huang J."/>
            <person name="Wang M."/>
            <person name="Liu G.H."/>
            <person name="Yang H.J."/>
            <person name="Xiao X.J."/>
            <person name="Hsiao Y.Y."/>
            <person name="Wu W.L."/>
            <person name="Chen Y.Y."/>
            <person name="Mitsuda N."/>
            <person name="Ohme-Takagi M."/>
            <person name="Luo Y.B."/>
            <person name="Van de Peer Y."/>
            <person name="Liu Z.J."/>
        </authorList>
    </citation>
    <scope>NUCLEOTIDE SEQUENCE [LARGE SCALE GENOMIC DNA]</scope>
    <source>
        <tissue evidence="2">The whole plant</tissue>
    </source>
</reference>
<dbReference type="EMBL" id="KZ501954">
    <property type="protein sequence ID" value="PKU86031.1"/>
    <property type="molecule type" value="Genomic_DNA"/>
</dbReference>
<organism evidence="2 3">
    <name type="scientific">Dendrobium catenatum</name>
    <dbReference type="NCBI Taxonomy" id="906689"/>
    <lineage>
        <taxon>Eukaryota</taxon>
        <taxon>Viridiplantae</taxon>
        <taxon>Streptophyta</taxon>
        <taxon>Embryophyta</taxon>
        <taxon>Tracheophyta</taxon>
        <taxon>Spermatophyta</taxon>
        <taxon>Magnoliopsida</taxon>
        <taxon>Liliopsida</taxon>
        <taxon>Asparagales</taxon>
        <taxon>Orchidaceae</taxon>
        <taxon>Epidendroideae</taxon>
        <taxon>Malaxideae</taxon>
        <taxon>Dendrobiinae</taxon>
        <taxon>Dendrobium</taxon>
    </lineage>
</organism>
<protein>
    <submittedName>
        <fullName evidence="2">Uncharacterized protein</fullName>
    </submittedName>
</protein>
<accession>A0A2I0XDN6</accession>
<evidence type="ECO:0000313" key="3">
    <source>
        <dbReference type="Proteomes" id="UP000233837"/>
    </source>
</evidence>
<evidence type="ECO:0000256" key="1">
    <source>
        <dbReference type="SAM" id="MobiDB-lite"/>
    </source>
</evidence>
<feature type="compositionally biased region" description="Polar residues" evidence="1">
    <location>
        <begin position="152"/>
        <end position="162"/>
    </location>
</feature>
<keyword evidence="3" id="KW-1185">Reference proteome</keyword>
<feature type="region of interest" description="Disordered" evidence="1">
    <location>
        <begin position="140"/>
        <end position="177"/>
    </location>
</feature>
<gene>
    <name evidence="2" type="ORF">MA16_Dca001862</name>
</gene>
<proteinExistence type="predicted"/>